<feature type="transmembrane region" description="Helical" evidence="1">
    <location>
        <begin position="54"/>
        <end position="71"/>
    </location>
</feature>
<reference evidence="3 4" key="1">
    <citation type="journal article" date="2015" name="Nature">
        <title>rRNA introns, odd ribosomes, and small enigmatic genomes across a large radiation of phyla.</title>
        <authorList>
            <person name="Brown C.T."/>
            <person name="Hug L.A."/>
            <person name="Thomas B.C."/>
            <person name="Sharon I."/>
            <person name="Castelle C.J."/>
            <person name="Singh A."/>
            <person name="Wilkins M.J."/>
            <person name="Williams K.H."/>
            <person name="Banfield J.F."/>
        </authorList>
    </citation>
    <scope>NUCLEOTIDE SEQUENCE [LARGE SCALE GENOMIC DNA]</scope>
</reference>
<proteinExistence type="predicted"/>
<dbReference type="AlphaFoldDB" id="A0A0G0LZN4"/>
<evidence type="ECO:0000256" key="1">
    <source>
        <dbReference type="SAM" id="Phobius"/>
    </source>
</evidence>
<evidence type="ECO:0000259" key="2">
    <source>
        <dbReference type="Pfam" id="PF13240"/>
    </source>
</evidence>
<keyword evidence="1" id="KW-0472">Membrane</keyword>
<protein>
    <recommendedName>
        <fullName evidence="2">Zinc-ribbon domain-containing protein</fullName>
    </recommendedName>
</protein>
<organism evidence="3 4">
    <name type="scientific">Candidatus Daviesbacteria bacterium GW2011_GWA2_38_24</name>
    <dbReference type="NCBI Taxonomy" id="1618422"/>
    <lineage>
        <taxon>Bacteria</taxon>
        <taxon>Candidatus Daviesiibacteriota</taxon>
    </lineage>
</organism>
<accession>A0A0G0LZN4</accession>
<feature type="domain" description="Zinc-ribbon" evidence="2">
    <location>
        <begin position="2"/>
        <end position="24"/>
    </location>
</feature>
<dbReference type="Proteomes" id="UP000034235">
    <property type="component" value="Unassembled WGS sequence"/>
</dbReference>
<evidence type="ECO:0000313" key="3">
    <source>
        <dbReference type="EMBL" id="KKQ66844.1"/>
    </source>
</evidence>
<gene>
    <name evidence="3" type="ORF">US86_C0003G0087</name>
</gene>
<dbReference type="EMBL" id="LBUP01000003">
    <property type="protein sequence ID" value="KKQ66844.1"/>
    <property type="molecule type" value="Genomic_DNA"/>
</dbReference>
<comment type="caution">
    <text evidence="3">The sequence shown here is derived from an EMBL/GenBank/DDBJ whole genome shotgun (WGS) entry which is preliminary data.</text>
</comment>
<keyword evidence="1" id="KW-1133">Transmembrane helix</keyword>
<evidence type="ECO:0000313" key="4">
    <source>
        <dbReference type="Proteomes" id="UP000034235"/>
    </source>
</evidence>
<dbReference type="Pfam" id="PF13240">
    <property type="entry name" value="Zn_Ribbon_1"/>
    <property type="match status" value="1"/>
</dbReference>
<sequence length="283" mass="32108">MYCSTCGKEISKESKFCRHCGHKLITESSDIVKPSAISKDTSSGVKQILSIKKFFLFNLLTFGIYTAYWGWKNWEIVKRVKGLDVNPGARGFFIVFTSFSLFKEILSLAKNYGYKGNYVPWLLGLGLLAINLIYNLFSRAVEKVEEIDLTAFLIITAIFIVLITLVTAPVINAMNYFLKHNKEESSKFEIKHNYVLIVLLAVIFIFYSIFGLIEGFYTTSYTEATKIEFVNSCVDAGGTRNYCECFYKELQSRLSYQELLTYGLTGQDLPDKQVIIHACSGSN</sequence>
<feature type="transmembrane region" description="Helical" evidence="1">
    <location>
        <begin position="194"/>
        <end position="213"/>
    </location>
</feature>
<feature type="transmembrane region" description="Helical" evidence="1">
    <location>
        <begin position="149"/>
        <end position="173"/>
    </location>
</feature>
<keyword evidence="1" id="KW-0812">Transmembrane</keyword>
<dbReference type="InterPro" id="IPR026870">
    <property type="entry name" value="Zinc_ribbon_dom"/>
</dbReference>
<feature type="transmembrane region" description="Helical" evidence="1">
    <location>
        <begin position="118"/>
        <end position="137"/>
    </location>
</feature>
<name>A0A0G0LZN4_9BACT</name>